<evidence type="ECO:0000256" key="2">
    <source>
        <dbReference type="ARBA" id="ARBA00006156"/>
    </source>
</evidence>
<dbReference type="PRINTS" id="PR00952">
    <property type="entry name" value="TYPE3IMQPROT"/>
</dbReference>
<reference evidence="10" key="1">
    <citation type="submission" date="2017-09" db="EMBL/GenBank/DDBJ databases">
        <authorList>
            <person name="Varghese N."/>
            <person name="Submissions S."/>
        </authorList>
    </citation>
    <scope>NUCLEOTIDE SEQUENCE [LARGE SCALE GENOMIC DNA]</scope>
    <source>
        <strain evidence="10">JKS000234</strain>
    </source>
</reference>
<evidence type="ECO:0000313" key="9">
    <source>
        <dbReference type="EMBL" id="SOD39760.1"/>
    </source>
</evidence>
<evidence type="ECO:0000256" key="1">
    <source>
        <dbReference type="ARBA" id="ARBA00004651"/>
    </source>
</evidence>
<evidence type="ECO:0000313" key="10">
    <source>
        <dbReference type="Proteomes" id="UP000219271"/>
    </source>
</evidence>
<dbReference type="RefSeq" id="WP_097097527.1">
    <property type="nucleotide sequence ID" value="NZ_OCMY01000001.1"/>
</dbReference>
<name>A0A286C031_9GAMM</name>
<keyword evidence="3" id="KW-1003">Cell membrane</keyword>
<dbReference type="GO" id="GO:0009306">
    <property type="term" value="P:protein secretion"/>
    <property type="evidence" value="ECO:0007669"/>
    <property type="project" value="InterPro"/>
</dbReference>
<dbReference type="PANTHER" id="PTHR34040">
    <property type="entry name" value="FLAGELLAR BIOSYNTHETIC PROTEIN FLIQ"/>
    <property type="match status" value="1"/>
</dbReference>
<comment type="subcellular location">
    <subcellularLocation>
        <location evidence="1">Cell membrane</location>
        <topology evidence="1">Multi-pass membrane protein</topology>
    </subcellularLocation>
</comment>
<dbReference type="Pfam" id="PF01313">
    <property type="entry name" value="Bac_export_3"/>
    <property type="match status" value="1"/>
</dbReference>
<evidence type="ECO:0000256" key="7">
    <source>
        <dbReference type="ARBA" id="ARBA00023136"/>
    </source>
</evidence>
<evidence type="ECO:0000256" key="5">
    <source>
        <dbReference type="ARBA" id="ARBA00022989"/>
    </source>
</evidence>
<dbReference type="InterPro" id="IPR006306">
    <property type="entry name" value="T3SS_HrpO"/>
</dbReference>
<gene>
    <name evidence="9" type="ORF">SAMN06273570_4214</name>
</gene>
<organism evidence="9 10">
    <name type="scientific">Candidatus Pantoea floridensis</name>
    <dbReference type="NCBI Taxonomy" id="1938870"/>
    <lineage>
        <taxon>Bacteria</taxon>
        <taxon>Pseudomonadati</taxon>
        <taxon>Pseudomonadota</taxon>
        <taxon>Gammaproteobacteria</taxon>
        <taxon>Enterobacterales</taxon>
        <taxon>Erwiniaceae</taxon>
        <taxon>Pantoea</taxon>
    </lineage>
</organism>
<keyword evidence="6" id="KW-0843">Virulence</keyword>
<sequence>MDVMYLFKQSMILVVMLSAPALLVAVVVGMIVSLLQSVMQLQDQTLPFAIKLIAVGGTLALSGRWIGLELYGLAETAFSMMATAGRV</sequence>
<dbReference type="EMBL" id="OCMY01000001">
    <property type="protein sequence ID" value="SOD39760.1"/>
    <property type="molecule type" value="Genomic_DNA"/>
</dbReference>
<keyword evidence="5 8" id="KW-1133">Transmembrane helix</keyword>
<dbReference type="InterPro" id="IPR002191">
    <property type="entry name" value="Bac_export_3"/>
</dbReference>
<evidence type="ECO:0000256" key="4">
    <source>
        <dbReference type="ARBA" id="ARBA00022692"/>
    </source>
</evidence>
<evidence type="ECO:0000256" key="3">
    <source>
        <dbReference type="ARBA" id="ARBA00022475"/>
    </source>
</evidence>
<evidence type="ECO:0000256" key="8">
    <source>
        <dbReference type="SAM" id="Phobius"/>
    </source>
</evidence>
<comment type="similarity">
    <text evidence="2">Belongs to the FliQ/MopD/SpaQ family.</text>
</comment>
<feature type="transmembrane region" description="Helical" evidence="8">
    <location>
        <begin position="12"/>
        <end position="36"/>
    </location>
</feature>
<dbReference type="AlphaFoldDB" id="A0A286C031"/>
<dbReference type="PANTHER" id="PTHR34040:SF7">
    <property type="entry name" value="SURFACE PRESENTATION OF ANTIGENS PROTEIN SPAQ"/>
    <property type="match status" value="1"/>
</dbReference>
<feature type="transmembrane region" description="Helical" evidence="8">
    <location>
        <begin position="48"/>
        <end position="71"/>
    </location>
</feature>
<keyword evidence="10" id="KW-1185">Reference proteome</keyword>
<evidence type="ECO:0000256" key="6">
    <source>
        <dbReference type="ARBA" id="ARBA00023026"/>
    </source>
</evidence>
<proteinExistence type="inferred from homology"/>
<dbReference type="NCBIfam" id="TIGR01403">
    <property type="entry name" value="fliQ_rel_III"/>
    <property type="match status" value="1"/>
</dbReference>
<dbReference type="Proteomes" id="UP000219271">
    <property type="component" value="Unassembled WGS sequence"/>
</dbReference>
<accession>A0A286C031</accession>
<protein>
    <submittedName>
        <fullName evidence="9">Type III secretion protein S</fullName>
    </submittedName>
</protein>
<keyword evidence="4 8" id="KW-0812">Transmembrane</keyword>
<dbReference type="OrthoDB" id="9806440at2"/>
<dbReference type="GO" id="GO:0005886">
    <property type="term" value="C:plasma membrane"/>
    <property type="evidence" value="ECO:0007669"/>
    <property type="project" value="UniProtKB-SubCell"/>
</dbReference>
<keyword evidence="7 8" id="KW-0472">Membrane</keyword>
<dbReference type="PIRSF" id="PIRSF004669">
    <property type="entry name" value="FliQ"/>
    <property type="match status" value="1"/>
</dbReference>